<dbReference type="Proteomes" id="UP000256253">
    <property type="component" value="Unassembled WGS sequence"/>
</dbReference>
<dbReference type="AlphaFoldDB" id="A0A3D9UR79"/>
<keyword evidence="1" id="KW-1133">Transmembrane helix</keyword>
<protein>
    <submittedName>
        <fullName evidence="2">Uncharacterized protein DUF2330</fullName>
    </submittedName>
</protein>
<dbReference type="InterPro" id="IPR019283">
    <property type="entry name" value="DUF2330"/>
</dbReference>
<accession>A0A3D9UR79</accession>
<dbReference type="EMBL" id="QTUA01000001">
    <property type="protein sequence ID" value="REF30490.1"/>
    <property type="molecule type" value="Genomic_DNA"/>
</dbReference>
<evidence type="ECO:0000313" key="2">
    <source>
        <dbReference type="EMBL" id="REF30490.1"/>
    </source>
</evidence>
<dbReference type="Pfam" id="PF10092">
    <property type="entry name" value="DUF2330"/>
    <property type="match status" value="1"/>
</dbReference>
<evidence type="ECO:0000313" key="3">
    <source>
        <dbReference type="Proteomes" id="UP000256253"/>
    </source>
</evidence>
<reference evidence="2 3" key="1">
    <citation type="submission" date="2018-08" db="EMBL/GenBank/DDBJ databases">
        <title>Sequencing the genomes of 1000 actinobacteria strains.</title>
        <authorList>
            <person name="Klenk H.-P."/>
        </authorList>
    </citation>
    <scope>NUCLEOTIDE SEQUENCE [LARGE SCALE GENOMIC DNA]</scope>
    <source>
        <strain evidence="2 3">DSM 22967</strain>
    </source>
</reference>
<dbReference type="RefSeq" id="WP_170144026.1">
    <property type="nucleotide sequence ID" value="NZ_QTUA01000001.1"/>
</dbReference>
<sequence>MRDYGAVRRGVDRSWRRLLVATLVLLGLGFVALPTAQACACGGVFVPSDSTSTAPTEEVMVVHTGTGARAATEVTMRLHLRSDAPQAGLVVPTPAPAQVRLGDADLFGSLARATTPERRARWHLVGGDFDAAGGGVGATSAGAPGGGVQELSSVDLGPLRATTLKAGDSAALRDWLIGHGYTVRPAVQTVLDEYVREGWAFVAMQLTPQGARLNGALPPITLTYADSRFVYPMRMSRAAQSPTFVKTYVFSDHRVQRTDASAGDAETYFAADLRTRTTRVTDPIRPVVAKAPYLTVLTQTFAEPAAQVSDFTFGRAATDSEQIPIAYDDKYVFSRAEFAAVLVAVLLLVAGVLVLVRRRAGARQRGGSSGS</sequence>
<keyword evidence="1" id="KW-0812">Transmembrane</keyword>
<comment type="caution">
    <text evidence="2">The sequence shown here is derived from an EMBL/GenBank/DDBJ whole genome shotgun (WGS) entry which is preliminary data.</text>
</comment>
<keyword evidence="3" id="KW-1185">Reference proteome</keyword>
<gene>
    <name evidence="2" type="ORF">DFJ65_1498</name>
</gene>
<feature type="transmembrane region" description="Helical" evidence="1">
    <location>
        <begin position="338"/>
        <end position="356"/>
    </location>
</feature>
<name>A0A3D9UR79_9MICO</name>
<proteinExistence type="predicted"/>
<organism evidence="2 3">
    <name type="scientific">Calidifontibacter indicus</name>
    <dbReference type="NCBI Taxonomy" id="419650"/>
    <lineage>
        <taxon>Bacteria</taxon>
        <taxon>Bacillati</taxon>
        <taxon>Actinomycetota</taxon>
        <taxon>Actinomycetes</taxon>
        <taxon>Micrococcales</taxon>
        <taxon>Dermacoccaceae</taxon>
        <taxon>Calidifontibacter</taxon>
    </lineage>
</organism>
<keyword evidence="1" id="KW-0472">Membrane</keyword>
<evidence type="ECO:0000256" key="1">
    <source>
        <dbReference type="SAM" id="Phobius"/>
    </source>
</evidence>